<proteinExistence type="predicted"/>
<organism evidence="2 3">
    <name type="scientific">Caulifigura coniformis</name>
    <dbReference type="NCBI Taxonomy" id="2527983"/>
    <lineage>
        <taxon>Bacteria</taxon>
        <taxon>Pseudomonadati</taxon>
        <taxon>Planctomycetota</taxon>
        <taxon>Planctomycetia</taxon>
        <taxon>Planctomycetales</taxon>
        <taxon>Planctomycetaceae</taxon>
        <taxon>Caulifigura</taxon>
    </lineage>
</organism>
<dbReference type="Pfam" id="PF12728">
    <property type="entry name" value="HTH_17"/>
    <property type="match status" value="1"/>
</dbReference>
<evidence type="ECO:0000259" key="1">
    <source>
        <dbReference type="Pfam" id="PF12728"/>
    </source>
</evidence>
<gene>
    <name evidence="2" type="ORF">Pan44_37530</name>
</gene>
<dbReference type="InterPro" id="IPR041657">
    <property type="entry name" value="HTH_17"/>
</dbReference>
<reference evidence="2 3" key="1">
    <citation type="submission" date="2019-02" db="EMBL/GenBank/DDBJ databases">
        <title>Deep-cultivation of Planctomycetes and their phenomic and genomic characterization uncovers novel biology.</title>
        <authorList>
            <person name="Wiegand S."/>
            <person name="Jogler M."/>
            <person name="Boedeker C."/>
            <person name="Pinto D."/>
            <person name="Vollmers J."/>
            <person name="Rivas-Marin E."/>
            <person name="Kohn T."/>
            <person name="Peeters S.H."/>
            <person name="Heuer A."/>
            <person name="Rast P."/>
            <person name="Oberbeckmann S."/>
            <person name="Bunk B."/>
            <person name="Jeske O."/>
            <person name="Meyerdierks A."/>
            <person name="Storesund J.E."/>
            <person name="Kallscheuer N."/>
            <person name="Luecker S."/>
            <person name="Lage O.M."/>
            <person name="Pohl T."/>
            <person name="Merkel B.J."/>
            <person name="Hornburger P."/>
            <person name="Mueller R.-W."/>
            <person name="Bruemmer F."/>
            <person name="Labrenz M."/>
            <person name="Spormann A.M."/>
            <person name="Op den Camp H."/>
            <person name="Overmann J."/>
            <person name="Amann R."/>
            <person name="Jetten M.S.M."/>
            <person name="Mascher T."/>
            <person name="Medema M.H."/>
            <person name="Devos D.P."/>
            <person name="Kaster A.-K."/>
            <person name="Ovreas L."/>
            <person name="Rohde M."/>
            <person name="Galperin M.Y."/>
            <person name="Jogler C."/>
        </authorList>
    </citation>
    <scope>NUCLEOTIDE SEQUENCE [LARGE SCALE GENOMIC DNA]</scope>
    <source>
        <strain evidence="2 3">Pan44</strain>
    </source>
</reference>
<accession>A0A517SHX3</accession>
<feature type="domain" description="Helix-turn-helix" evidence="1">
    <location>
        <begin position="4"/>
        <end position="53"/>
    </location>
</feature>
<sequence length="59" mass="6612">MEALLTREEAIKVLRVSASKLDKDRAAGRIGCVKLGDRVLFEPAEIRRYVDAHRVKGTC</sequence>
<keyword evidence="3" id="KW-1185">Reference proteome</keyword>
<dbReference type="KEGG" id="ccos:Pan44_37530"/>
<dbReference type="InParanoid" id="A0A517SHX3"/>
<evidence type="ECO:0000313" key="2">
    <source>
        <dbReference type="EMBL" id="QDT55707.1"/>
    </source>
</evidence>
<name>A0A517SHX3_9PLAN</name>
<dbReference type="Proteomes" id="UP000315700">
    <property type="component" value="Chromosome"/>
</dbReference>
<evidence type="ECO:0000313" key="3">
    <source>
        <dbReference type="Proteomes" id="UP000315700"/>
    </source>
</evidence>
<dbReference type="EMBL" id="CP036271">
    <property type="protein sequence ID" value="QDT55707.1"/>
    <property type="molecule type" value="Genomic_DNA"/>
</dbReference>
<protein>
    <recommendedName>
        <fullName evidence="1">Helix-turn-helix domain-containing protein</fullName>
    </recommendedName>
</protein>
<dbReference type="AlphaFoldDB" id="A0A517SHX3"/>